<dbReference type="PANTHER" id="PTHR35678">
    <property type="entry name" value="PROTEIN STPG4"/>
    <property type="match status" value="1"/>
</dbReference>
<reference evidence="5" key="1">
    <citation type="submission" date="2021-01" db="EMBL/GenBank/DDBJ databases">
        <authorList>
            <consortium name="Genoscope - CEA"/>
            <person name="William W."/>
        </authorList>
    </citation>
    <scope>NUCLEOTIDE SEQUENCE</scope>
</reference>
<proteinExistence type="predicted"/>
<keyword evidence="3" id="KW-0963">Cytoplasm</keyword>
<dbReference type="InterPro" id="IPR010736">
    <property type="entry name" value="SHIPPO-rpt"/>
</dbReference>
<dbReference type="AlphaFoldDB" id="A0A8S1VKB1"/>
<keyword evidence="6" id="KW-1185">Reference proteome</keyword>
<evidence type="ECO:0000256" key="3">
    <source>
        <dbReference type="ARBA" id="ARBA00022490"/>
    </source>
</evidence>
<dbReference type="GO" id="GO:0044727">
    <property type="term" value="P:epigenetic programing of male pronucleus"/>
    <property type="evidence" value="ECO:0007669"/>
    <property type="project" value="TreeGrafter"/>
</dbReference>
<sequence>MKFSQSPKSTLTQNFNPPPGYYIGNDLNDMLNTIKTKPPQQQFSKSDRFGLIQEIIHPQSKTVEGFDKIAYQASLKHSFQNKKLQDHNYVYQAQVSKLNQQLQSQQYLKKTQEVENKMKNLLIKQMENCLNQQLEITPSGQCVLDKTKLLQKLQTIAPLQHPGPGHYNSNQTIIKPRVRGTIIKEDSKRTTYQEPFLTADVIYGKQLTNNGQLESELSLTQKQKQKKIKFLQGDEYNLEKLFEKEKRKKERQTAPPPGYYDIESQFGKITELNYQNQCFDSREPRFKYIADDKPGPGQYSADNQFNETGGYMSKLPRQPPKDNMIVPVGNYIVQDLSKPQRKDGLFPSSFGSGSKRMQDGIINNDAPGPGSYDNLMLKKKQFKYVFRKKEKRPMFEKCPESFGLSVAKELVSVNTTKERSKSLQKQQQSSMFSSNVQRFKDKKITEELGPGSYTVHDQFTKSTFNKGNDIFGKGQRIQQQQIQEIGPGAYDGDYKILKKNFVRDVHF</sequence>
<evidence type="ECO:0000313" key="6">
    <source>
        <dbReference type="Proteomes" id="UP000683925"/>
    </source>
</evidence>
<dbReference type="GO" id="GO:0005737">
    <property type="term" value="C:cytoplasm"/>
    <property type="evidence" value="ECO:0007669"/>
    <property type="project" value="UniProtKB-SubCell"/>
</dbReference>
<evidence type="ECO:0008006" key="7">
    <source>
        <dbReference type="Google" id="ProtNLM"/>
    </source>
</evidence>
<evidence type="ECO:0000256" key="4">
    <source>
        <dbReference type="ARBA" id="ARBA00023242"/>
    </source>
</evidence>
<dbReference type="GO" id="GO:0005634">
    <property type="term" value="C:nucleus"/>
    <property type="evidence" value="ECO:0007669"/>
    <property type="project" value="UniProtKB-SubCell"/>
</dbReference>
<gene>
    <name evidence="5" type="ORF">POCTA_138.1.T0660133</name>
</gene>
<dbReference type="GO" id="GO:0042393">
    <property type="term" value="F:histone binding"/>
    <property type="evidence" value="ECO:0007669"/>
    <property type="project" value="TreeGrafter"/>
</dbReference>
<evidence type="ECO:0000256" key="1">
    <source>
        <dbReference type="ARBA" id="ARBA00004123"/>
    </source>
</evidence>
<comment type="subcellular location">
    <subcellularLocation>
        <location evidence="2">Cytoplasm</location>
    </subcellularLocation>
    <subcellularLocation>
        <location evidence="1">Nucleus</location>
    </subcellularLocation>
</comment>
<keyword evidence="4" id="KW-0539">Nucleus</keyword>
<organism evidence="5 6">
    <name type="scientific">Paramecium octaurelia</name>
    <dbReference type="NCBI Taxonomy" id="43137"/>
    <lineage>
        <taxon>Eukaryota</taxon>
        <taxon>Sar</taxon>
        <taxon>Alveolata</taxon>
        <taxon>Ciliophora</taxon>
        <taxon>Intramacronucleata</taxon>
        <taxon>Oligohymenophorea</taxon>
        <taxon>Peniculida</taxon>
        <taxon>Parameciidae</taxon>
        <taxon>Paramecium</taxon>
    </lineage>
</organism>
<dbReference type="Proteomes" id="UP000683925">
    <property type="component" value="Unassembled WGS sequence"/>
</dbReference>
<dbReference type="EMBL" id="CAJJDP010000065">
    <property type="protein sequence ID" value="CAD8175932.1"/>
    <property type="molecule type" value="Genomic_DNA"/>
</dbReference>
<dbReference type="GO" id="GO:0003682">
    <property type="term" value="F:chromatin binding"/>
    <property type="evidence" value="ECO:0007669"/>
    <property type="project" value="TreeGrafter"/>
</dbReference>
<accession>A0A8S1VKB1</accession>
<dbReference type="OMA" id="RFKYIAD"/>
<protein>
    <recommendedName>
        <fullName evidence="7">Sperm-tail PG-rich repeat protein</fullName>
    </recommendedName>
</protein>
<name>A0A8S1VKB1_PAROT</name>
<dbReference type="Pfam" id="PF07004">
    <property type="entry name" value="SHIPPO-rpt"/>
    <property type="match status" value="2"/>
</dbReference>
<evidence type="ECO:0000256" key="2">
    <source>
        <dbReference type="ARBA" id="ARBA00004496"/>
    </source>
</evidence>
<dbReference type="OrthoDB" id="10306438at2759"/>
<dbReference type="PANTHER" id="PTHR35678:SF1">
    <property type="entry name" value="PROTEIN STPG4"/>
    <property type="match status" value="1"/>
</dbReference>
<evidence type="ECO:0000313" key="5">
    <source>
        <dbReference type="EMBL" id="CAD8175932.1"/>
    </source>
</evidence>
<comment type="caution">
    <text evidence="5">The sequence shown here is derived from an EMBL/GenBank/DDBJ whole genome shotgun (WGS) entry which is preliminary data.</text>
</comment>